<dbReference type="EMBL" id="KB467887">
    <property type="protein sequence ID" value="PCH36704.1"/>
    <property type="molecule type" value="Genomic_DNA"/>
</dbReference>
<dbReference type="OrthoDB" id="10380242at2759"/>
<dbReference type="OMA" id="YDISHRV"/>
<sequence>MFSNTLIIPTHTSQVLVSPPKATFREVITAPKPTLGQRLGFKKAVGPAINVTEIKSTLAVPTHGVAAFNIGCDLLPLDVAQQRYDISHRVFEDERNGRPCGSYSIGCDLLPLDVARGRREISHRAIYL</sequence>
<evidence type="ECO:0000313" key="1">
    <source>
        <dbReference type="EMBL" id="PCH36704.1"/>
    </source>
</evidence>
<accession>A0A2H3JJ44</accession>
<keyword evidence="2" id="KW-1185">Reference proteome</keyword>
<gene>
    <name evidence="1" type="ORF">WOLCODRAFT_157401</name>
</gene>
<dbReference type="Proteomes" id="UP000218811">
    <property type="component" value="Unassembled WGS sequence"/>
</dbReference>
<proteinExistence type="predicted"/>
<dbReference type="AlphaFoldDB" id="A0A2H3JJ44"/>
<evidence type="ECO:0000313" key="2">
    <source>
        <dbReference type="Proteomes" id="UP000218811"/>
    </source>
</evidence>
<name>A0A2H3JJ44_WOLCO</name>
<protein>
    <submittedName>
        <fullName evidence="1">Uncharacterized protein</fullName>
    </submittedName>
</protein>
<organism evidence="1 2">
    <name type="scientific">Wolfiporia cocos (strain MD-104)</name>
    <name type="common">Brown rot fungus</name>
    <dbReference type="NCBI Taxonomy" id="742152"/>
    <lineage>
        <taxon>Eukaryota</taxon>
        <taxon>Fungi</taxon>
        <taxon>Dikarya</taxon>
        <taxon>Basidiomycota</taxon>
        <taxon>Agaricomycotina</taxon>
        <taxon>Agaricomycetes</taxon>
        <taxon>Polyporales</taxon>
        <taxon>Phaeolaceae</taxon>
        <taxon>Wolfiporia</taxon>
    </lineage>
</organism>
<reference evidence="1 2" key="1">
    <citation type="journal article" date="2012" name="Science">
        <title>The Paleozoic origin of enzymatic lignin decomposition reconstructed from 31 fungal genomes.</title>
        <authorList>
            <person name="Floudas D."/>
            <person name="Binder M."/>
            <person name="Riley R."/>
            <person name="Barry K."/>
            <person name="Blanchette R.A."/>
            <person name="Henrissat B."/>
            <person name="Martinez A.T."/>
            <person name="Otillar R."/>
            <person name="Spatafora J.W."/>
            <person name="Yadav J.S."/>
            <person name="Aerts A."/>
            <person name="Benoit I."/>
            <person name="Boyd A."/>
            <person name="Carlson A."/>
            <person name="Copeland A."/>
            <person name="Coutinho P.M."/>
            <person name="de Vries R.P."/>
            <person name="Ferreira P."/>
            <person name="Findley K."/>
            <person name="Foster B."/>
            <person name="Gaskell J."/>
            <person name="Glotzer D."/>
            <person name="Gorecki P."/>
            <person name="Heitman J."/>
            <person name="Hesse C."/>
            <person name="Hori C."/>
            <person name="Igarashi K."/>
            <person name="Jurgens J.A."/>
            <person name="Kallen N."/>
            <person name="Kersten P."/>
            <person name="Kohler A."/>
            <person name="Kuees U."/>
            <person name="Kumar T.K.A."/>
            <person name="Kuo A."/>
            <person name="LaButti K."/>
            <person name="Larrondo L.F."/>
            <person name="Lindquist E."/>
            <person name="Ling A."/>
            <person name="Lombard V."/>
            <person name="Lucas S."/>
            <person name="Lundell T."/>
            <person name="Martin R."/>
            <person name="McLaughlin D.J."/>
            <person name="Morgenstern I."/>
            <person name="Morin E."/>
            <person name="Murat C."/>
            <person name="Nagy L.G."/>
            <person name="Nolan M."/>
            <person name="Ohm R.A."/>
            <person name="Patyshakuliyeva A."/>
            <person name="Rokas A."/>
            <person name="Ruiz-Duenas F.J."/>
            <person name="Sabat G."/>
            <person name="Salamov A."/>
            <person name="Samejima M."/>
            <person name="Schmutz J."/>
            <person name="Slot J.C."/>
            <person name="St John F."/>
            <person name="Stenlid J."/>
            <person name="Sun H."/>
            <person name="Sun S."/>
            <person name="Syed K."/>
            <person name="Tsang A."/>
            <person name="Wiebenga A."/>
            <person name="Young D."/>
            <person name="Pisabarro A."/>
            <person name="Eastwood D.C."/>
            <person name="Martin F."/>
            <person name="Cullen D."/>
            <person name="Grigoriev I.V."/>
            <person name="Hibbett D.S."/>
        </authorList>
    </citation>
    <scope>NUCLEOTIDE SEQUENCE [LARGE SCALE GENOMIC DNA]</scope>
    <source>
        <strain evidence="1 2">MD-104</strain>
    </source>
</reference>